<feature type="compositionally biased region" description="Polar residues" evidence="1">
    <location>
        <begin position="388"/>
        <end position="411"/>
    </location>
</feature>
<evidence type="ECO:0000313" key="4">
    <source>
        <dbReference type="Proteomes" id="UP001271723"/>
    </source>
</evidence>
<reference evidence="3 4" key="1">
    <citation type="journal article" date="2023" name="Microb. Genom.">
        <title>Mesoterricola silvestris gen. nov., sp. nov., Mesoterricola sediminis sp. nov., Geothrix oryzae sp. nov., Geothrix edaphica sp. nov., Geothrix rubra sp. nov., and Geothrix limicola sp. nov., six novel members of Acidobacteriota isolated from soils.</title>
        <authorList>
            <person name="Weisberg A.J."/>
            <person name="Pearce E."/>
            <person name="Kramer C.G."/>
            <person name="Chang J.H."/>
            <person name="Clarke C.R."/>
        </authorList>
    </citation>
    <scope>NUCLEOTIDE SEQUENCE [LARGE SCALE GENOMIC DNA]</scope>
    <source>
        <strain evidence="3 4">NRRL_B-2795</strain>
    </source>
</reference>
<feature type="transmembrane region" description="Helical" evidence="2">
    <location>
        <begin position="166"/>
        <end position="182"/>
    </location>
</feature>
<gene>
    <name evidence="3" type="ORF">PV517_10710</name>
</gene>
<protein>
    <submittedName>
        <fullName evidence="3">Cytochrome b/b6 domain-containing protein</fullName>
    </submittedName>
</protein>
<organism evidence="3 4">
    <name type="scientific">Streptomyces griseiscabiei</name>
    <dbReference type="NCBI Taxonomy" id="2993540"/>
    <lineage>
        <taxon>Bacteria</taxon>
        <taxon>Bacillati</taxon>
        <taxon>Actinomycetota</taxon>
        <taxon>Actinomycetes</taxon>
        <taxon>Kitasatosporales</taxon>
        <taxon>Streptomycetaceae</taxon>
        <taxon>Streptomyces</taxon>
    </lineage>
</organism>
<feature type="transmembrane region" description="Helical" evidence="2">
    <location>
        <begin position="125"/>
        <end position="146"/>
    </location>
</feature>
<keyword evidence="2" id="KW-0472">Membrane</keyword>
<feature type="compositionally biased region" description="Basic and acidic residues" evidence="1">
    <location>
        <begin position="252"/>
        <end position="270"/>
    </location>
</feature>
<accession>A0ABU4L0I8</accession>
<feature type="compositionally biased region" description="Polar residues" evidence="1">
    <location>
        <begin position="329"/>
        <end position="343"/>
    </location>
</feature>
<evidence type="ECO:0000313" key="3">
    <source>
        <dbReference type="EMBL" id="MDX2909167.1"/>
    </source>
</evidence>
<dbReference type="Proteomes" id="UP001271723">
    <property type="component" value="Unassembled WGS sequence"/>
</dbReference>
<feature type="transmembrane region" description="Helical" evidence="2">
    <location>
        <begin position="188"/>
        <end position="206"/>
    </location>
</feature>
<proteinExistence type="predicted"/>
<feature type="transmembrane region" description="Helical" evidence="2">
    <location>
        <begin position="86"/>
        <end position="105"/>
    </location>
</feature>
<feature type="transmembrane region" description="Helical" evidence="2">
    <location>
        <begin position="20"/>
        <end position="40"/>
    </location>
</feature>
<feature type="region of interest" description="Disordered" evidence="1">
    <location>
        <begin position="320"/>
        <end position="470"/>
    </location>
</feature>
<evidence type="ECO:0000256" key="2">
    <source>
        <dbReference type="SAM" id="Phobius"/>
    </source>
</evidence>
<sequence length="470" mass="49275">MNRPRSNSSLPQTGRSAYGIATAAALLLIPVSVLVGGDAYREFLDFGAGVLSLVSLTLSVLWGLVAQDRTLLTVRQRIIGQAVHRTTAIASVAFLVLHVSVKLALNHVSAIALFPFALGVTGSGVLIGFGATAGSLMIFVAITGALRSNFASPAPVAARWRAMHMMAYPAWCFALVHGLYAGREAKPVFVILYSAGLVAVAAALLLRAAPRQVKREVVERVAAILGTDGQRPPEVDELVKSRSALQGMDETGGGRREGGRREGGQRDQMRDTGQFPLPGFGGGQGNPPLGDPLVPPQRAGASADSGPGFAAAYRAVSMTPRTPEPTAPYLTQQQPPLDMQPTQAMPRMDDGSTTGSTRWPAPSPPPVGEAPPSSYDPMQDTFAGQPIGGQSYQGQAYPGQTYQGETYNTGANPVVPETSYGTAETNAPYGTYNPNDTYNSGPATDALSGYDDYNQPGSGEPWNAPSGGYK</sequence>
<comment type="caution">
    <text evidence="3">The sequence shown here is derived from an EMBL/GenBank/DDBJ whole genome shotgun (WGS) entry which is preliminary data.</text>
</comment>
<feature type="transmembrane region" description="Helical" evidence="2">
    <location>
        <begin position="46"/>
        <end position="65"/>
    </location>
</feature>
<dbReference type="EMBL" id="JARAVY010000003">
    <property type="protein sequence ID" value="MDX2909167.1"/>
    <property type="molecule type" value="Genomic_DNA"/>
</dbReference>
<keyword evidence="2" id="KW-1133">Transmembrane helix</keyword>
<feature type="region of interest" description="Disordered" evidence="1">
    <location>
        <begin position="241"/>
        <end position="307"/>
    </location>
</feature>
<feature type="compositionally biased region" description="Polar residues" evidence="1">
    <location>
        <begin position="432"/>
        <end position="442"/>
    </location>
</feature>
<keyword evidence="4" id="KW-1185">Reference proteome</keyword>
<name>A0ABU4L0I8_9ACTN</name>
<evidence type="ECO:0000256" key="1">
    <source>
        <dbReference type="SAM" id="MobiDB-lite"/>
    </source>
</evidence>
<keyword evidence="2" id="KW-0812">Transmembrane</keyword>